<protein>
    <recommendedName>
        <fullName evidence="9">Lipoprotein signal peptidase</fullName>
        <ecNumber evidence="9">3.4.23.36</ecNumber>
    </recommendedName>
    <alternativeName>
        <fullName evidence="9">Prolipoprotein signal peptidase</fullName>
    </alternativeName>
    <alternativeName>
        <fullName evidence="9">Signal peptidase II</fullName>
        <shortName evidence="9">SPase II</shortName>
    </alternativeName>
</protein>
<dbReference type="Proteomes" id="UP000448292">
    <property type="component" value="Unassembled WGS sequence"/>
</dbReference>
<evidence type="ECO:0000256" key="10">
    <source>
        <dbReference type="RuleBase" id="RU004181"/>
    </source>
</evidence>
<name>A0A7M3MGE9_9BACT</name>
<feature type="transmembrane region" description="Helical" evidence="9">
    <location>
        <begin position="131"/>
        <end position="154"/>
    </location>
</feature>
<keyword evidence="3 9" id="KW-0645">Protease</keyword>
<dbReference type="NCBIfam" id="TIGR00077">
    <property type="entry name" value="lspA"/>
    <property type="match status" value="1"/>
</dbReference>
<comment type="caution">
    <text evidence="11">The sequence shown here is derived from an EMBL/GenBank/DDBJ whole genome shotgun (WGS) entry which is preliminary data.</text>
</comment>
<dbReference type="Pfam" id="PF01252">
    <property type="entry name" value="Peptidase_A8"/>
    <property type="match status" value="1"/>
</dbReference>
<comment type="caution">
    <text evidence="9">Lacks conserved residue(s) required for the propagation of feature annotation.</text>
</comment>
<dbReference type="InterPro" id="IPR001872">
    <property type="entry name" value="Peptidase_A8"/>
</dbReference>
<evidence type="ECO:0000256" key="6">
    <source>
        <dbReference type="ARBA" id="ARBA00022801"/>
    </source>
</evidence>
<keyword evidence="7 9" id="KW-1133">Transmembrane helix</keyword>
<evidence type="ECO:0000256" key="7">
    <source>
        <dbReference type="ARBA" id="ARBA00022989"/>
    </source>
</evidence>
<keyword evidence="8 9" id="KW-0472">Membrane</keyword>
<dbReference type="PANTHER" id="PTHR33695:SF1">
    <property type="entry name" value="LIPOPROTEIN SIGNAL PEPTIDASE"/>
    <property type="match status" value="1"/>
</dbReference>
<feature type="active site" evidence="9">
    <location>
        <position position="139"/>
    </location>
</feature>
<organism evidence="11 12">
    <name type="scientific">Oceanidesulfovibrio indonesiensis</name>
    <dbReference type="NCBI Taxonomy" id="54767"/>
    <lineage>
        <taxon>Bacteria</taxon>
        <taxon>Pseudomonadati</taxon>
        <taxon>Thermodesulfobacteriota</taxon>
        <taxon>Desulfovibrionia</taxon>
        <taxon>Desulfovibrionales</taxon>
        <taxon>Desulfovibrionaceae</taxon>
        <taxon>Oceanidesulfovibrio</taxon>
    </lineage>
</organism>
<dbReference type="EMBL" id="QMIE01000004">
    <property type="protein sequence ID" value="TVM18392.1"/>
    <property type="molecule type" value="Genomic_DNA"/>
</dbReference>
<feature type="transmembrane region" description="Helical" evidence="9">
    <location>
        <begin position="68"/>
        <end position="87"/>
    </location>
</feature>
<dbReference type="PANTHER" id="PTHR33695">
    <property type="entry name" value="LIPOPROTEIN SIGNAL PEPTIDASE"/>
    <property type="match status" value="1"/>
</dbReference>
<comment type="function">
    <text evidence="9">This protein specifically catalyzes the removal of signal peptides from prolipoproteins.</text>
</comment>
<accession>A0A7M3MGE9</accession>
<keyword evidence="4 9" id="KW-0812">Transmembrane</keyword>
<proteinExistence type="inferred from homology"/>
<comment type="similarity">
    <text evidence="1 9 10">Belongs to the peptidase A8 family.</text>
</comment>
<evidence type="ECO:0000313" key="11">
    <source>
        <dbReference type="EMBL" id="TVM18392.1"/>
    </source>
</evidence>
<comment type="pathway">
    <text evidence="9">Protein modification; lipoprotein biosynthesis (signal peptide cleavage).</text>
</comment>
<dbReference type="GO" id="GO:0004190">
    <property type="term" value="F:aspartic-type endopeptidase activity"/>
    <property type="evidence" value="ECO:0007669"/>
    <property type="project" value="UniProtKB-UniRule"/>
</dbReference>
<evidence type="ECO:0000256" key="2">
    <source>
        <dbReference type="ARBA" id="ARBA00022475"/>
    </source>
</evidence>
<dbReference type="GO" id="GO:0005886">
    <property type="term" value="C:plasma membrane"/>
    <property type="evidence" value="ECO:0007669"/>
    <property type="project" value="UniProtKB-SubCell"/>
</dbReference>
<dbReference type="UniPathway" id="UPA00665"/>
<evidence type="ECO:0000256" key="4">
    <source>
        <dbReference type="ARBA" id="ARBA00022692"/>
    </source>
</evidence>
<feature type="active site" evidence="9">
    <location>
        <position position="121"/>
    </location>
</feature>
<keyword evidence="6 9" id="KW-0378">Hydrolase</keyword>
<evidence type="ECO:0000256" key="3">
    <source>
        <dbReference type="ARBA" id="ARBA00022670"/>
    </source>
</evidence>
<keyword evidence="5 9" id="KW-0064">Aspartyl protease</keyword>
<dbReference type="PRINTS" id="PR00781">
    <property type="entry name" value="LIPOSIGPTASE"/>
</dbReference>
<keyword evidence="2 9" id="KW-1003">Cell membrane</keyword>
<gene>
    <name evidence="9 11" type="primary">lspA</name>
    <name evidence="11" type="ORF">DPQ33_06485</name>
</gene>
<reference evidence="11 12" key="1">
    <citation type="submission" date="2018-06" db="EMBL/GenBank/DDBJ databases">
        <title>Complete genome of Desulfovibrio indonesiensis P37SLT.</title>
        <authorList>
            <person name="Crispim J.S."/>
            <person name="Vidigal P.M.P."/>
            <person name="Silva L.C.F."/>
            <person name="Laguardia C.N."/>
            <person name="Araujo L.C."/>
            <person name="Dias R.S."/>
            <person name="Sousa M.P."/>
            <person name="Paula S.O."/>
            <person name="Silva C."/>
        </authorList>
    </citation>
    <scope>NUCLEOTIDE SEQUENCE [LARGE SCALE GENOMIC DNA]</scope>
    <source>
        <strain evidence="11 12">P37SLT</strain>
    </source>
</reference>
<comment type="catalytic activity">
    <reaction evidence="9">
        <text>Release of signal peptides from bacterial membrane prolipoproteins. Hydrolyzes -Xaa-Yaa-Zaa-|-(S,diacylglyceryl)Cys-, in which Xaa is hydrophobic (preferably Leu), and Yaa (Ala or Ser) and Zaa (Gly or Ala) have small, neutral side chains.</text>
        <dbReference type="EC" id="3.4.23.36"/>
    </reaction>
</comment>
<feature type="transmembrane region" description="Helical" evidence="9">
    <location>
        <begin position="94"/>
        <end position="111"/>
    </location>
</feature>
<sequence length="177" mass="19290">MDRRLSHAVLPAAAVVLADQLSKRLVVSAVEPYAERIAVIPGFFDIIHVHNTGAAFSFLADGAGWQRWFFVAVSIIAVLVLAGIIIRSQPSQRFTLLTLGLIMGGAAGNLVDRLFIGHVIDFLDVYVGSYHWPAFNVADSAISVGVVGLLVLIITNKERRAPENAEQQTTIREERKS</sequence>
<dbReference type="HAMAP" id="MF_00161">
    <property type="entry name" value="LspA"/>
    <property type="match status" value="1"/>
</dbReference>
<keyword evidence="12" id="KW-1185">Reference proteome</keyword>
<dbReference type="OrthoDB" id="9810259at2"/>
<evidence type="ECO:0000256" key="1">
    <source>
        <dbReference type="ARBA" id="ARBA00006139"/>
    </source>
</evidence>
<dbReference type="AlphaFoldDB" id="A0A7M3MGE9"/>
<evidence type="ECO:0000256" key="9">
    <source>
        <dbReference type="HAMAP-Rule" id="MF_00161"/>
    </source>
</evidence>
<evidence type="ECO:0000256" key="8">
    <source>
        <dbReference type="ARBA" id="ARBA00023136"/>
    </source>
</evidence>
<dbReference type="EC" id="3.4.23.36" evidence="9"/>
<comment type="subcellular location">
    <subcellularLocation>
        <location evidence="9">Cell membrane</location>
        <topology evidence="9">Multi-pass membrane protein</topology>
    </subcellularLocation>
</comment>
<evidence type="ECO:0000256" key="5">
    <source>
        <dbReference type="ARBA" id="ARBA00022750"/>
    </source>
</evidence>
<dbReference type="RefSeq" id="WP_144302396.1">
    <property type="nucleotide sequence ID" value="NZ_QMIE01000004.1"/>
</dbReference>
<evidence type="ECO:0000313" key="12">
    <source>
        <dbReference type="Proteomes" id="UP000448292"/>
    </source>
</evidence>
<dbReference type="GO" id="GO:0006508">
    <property type="term" value="P:proteolysis"/>
    <property type="evidence" value="ECO:0007669"/>
    <property type="project" value="UniProtKB-KW"/>
</dbReference>